<dbReference type="WBParaSite" id="ACRNAN_scaffold866.g24490.t1">
    <property type="protein sequence ID" value="ACRNAN_scaffold866.g24490.t1"/>
    <property type="gene ID" value="ACRNAN_scaffold866.g24490"/>
</dbReference>
<dbReference type="GO" id="GO:0006879">
    <property type="term" value="P:intracellular iron ion homeostasis"/>
    <property type="evidence" value="ECO:0007669"/>
    <property type="project" value="UniProtKB-KW"/>
</dbReference>
<keyword evidence="4 5" id="KW-0408">Iron</keyword>
<dbReference type="FunFam" id="1.20.1260.10:FF:000002">
    <property type="entry name" value="Ferritin, mitochondrial"/>
    <property type="match status" value="1"/>
</dbReference>
<keyword evidence="2 6" id="KW-0409">Iron storage</keyword>
<name>A0A914EIZ1_9BILA</name>
<dbReference type="GO" id="GO:0004322">
    <property type="term" value="F:ferroxidase activity"/>
    <property type="evidence" value="ECO:0007669"/>
    <property type="project" value="UniProtKB-EC"/>
</dbReference>
<dbReference type="Gene3D" id="1.20.1260.10">
    <property type="match status" value="1"/>
</dbReference>
<evidence type="ECO:0000256" key="5">
    <source>
        <dbReference type="PIRSR" id="PIRSR601519-1"/>
    </source>
</evidence>
<feature type="domain" description="Ferritin-like diiron" evidence="7">
    <location>
        <begin position="12"/>
        <end position="160"/>
    </location>
</feature>
<feature type="binding site" evidence="5">
    <location>
        <position position="108"/>
    </location>
    <ligand>
        <name>Fe cation</name>
        <dbReference type="ChEBI" id="CHEBI:24875"/>
        <label>2</label>
    </ligand>
</feature>
<dbReference type="GO" id="GO:0005737">
    <property type="term" value="C:cytoplasm"/>
    <property type="evidence" value="ECO:0007669"/>
    <property type="project" value="TreeGrafter"/>
</dbReference>
<comment type="similarity">
    <text evidence="1 6">Belongs to the ferritin family.</text>
</comment>
<keyword evidence="3 5" id="KW-0479">Metal-binding</keyword>
<dbReference type="PROSITE" id="PS50905">
    <property type="entry name" value="FERRITIN_LIKE"/>
    <property type="match status" value="1"/>
</dbReference>
<evidence type="ECO:0000256" key="1">
    <source>
        <dbReference type="ARBA" id="ARBA00007513"/>
    </source>
</evidence>
<evidence type="ECO:0000256" key="6">
    <source>
        <dbReference type="RuleBase" id="RU361145"/>
    </source>
</evidence>
<dbReference type="InterPro" id="IPR008331">
    <property type="entry name" value="Ferritin_DPS_dom"/>
</dbReference>
<dbReference type="AlphaFoldDB" id="A0A914EIZ1"/>
<dbReference type="PANTHER" id="PTHR11431">
    <property type="entry name" value="FERRITIN"/>
    <property type="match status" value="1"/>
</dbReference>
<dbReference type="GO" id="GO:0008198">
    <property type="term" value="F:ferrous iron binding"/>
    <property type="evidence" value="ECO:0007669"/>
    <property type="project" value="TreeGrafter"/>
</dbReference>
<dbReference type="InterPro" id="IPR009078">
    <property type="entry name" value="Ferritin-like_SF"/>
</dbReference>
<evidence type="ECO:0000256" key="4">
    <source>
        <dbReference type="ARBA" id="ARBA00023004"/>
    </source>
</evidence>
<dbReference type="GO" id="GO:0008199">
    <property type="term" value="F:ferric iron binding"/>
    <property type="evidence" value="ECO:0007669"/>
    <property type="project" value="InterPro"/>
</dbReference>
<dbReference type="InterPro" id="IPR012347">
    <property type="entry name" value="Ferritin-like"/>
</dbReference>
<dbReference type="Proteomes" id="UP000887540">
    <property type="component" value="Unplaced"/>
</dbReference>
<comment type="catalytic activity">
    <reaction evidence="6">
        <text>4 Fe(2+) + O2 + 4 H(+) = 4 Fe(3+) + 2 H2O</text>
        <dbReference type="Rhea" id="RHEA:11148"/>
        <dbReference type="ChEBI" id="CHEBI:15377"/>
        <dbReference type="ChEBI" id="CHEBI:15378"/>
        <dbReference type="ChEBI" id="CHEBI:15379"/>
        <dbReference type="ChEBI" id="CHEBI:29033"/>
        <dbReference type="ChEBI" id="CHEBI:29034"/>
        <dbReference type="EC" id="1.16.3.1"/>
    </reaction>
</comment>
<proteinExistence type="inferred from homology"/>
<keyword evidence="8" id="KW-1185">Reference proteome</keyword>
<protein>
    <recommendedName>
        <fullName evidence="6">Ferritin</fullName>
        <ecNumber evidence="6">1.16.3.1</ecNumber>
    </recommendedName>
</protein>
<dbReference type="PANTHER" id="PTHR11431:SF75">
    <property type="entry name" value="FERRITIN"/>
    <property type="match status" value="1"/>
</dbReference>
<keyword evidence="6" id="KW-0560">Oxidoreductase</keyword>
<evidence type="ECO:0000313" key="9">
    <source>
        <dbReference type="WBParaSite" id="ACRNAN_scaffold866.g24490.t1"/>
    </source>
</evidence>
<dbReference type="InterPro" id="IPR001519">
    <property type="entry name" value="Ferritin"/>
</dbReference>
<evidence type="ECO:0000313" key="8">
    <source>
        <dbReference type="Proteomes" id="UP000887540"/>
    </source>
</evidence>
<dbReference type="Pfam" id="PF00210">
    <property type="entry name" value="Ferritin"/>
    <property type="match status" value="1"/>
</dbReference>
<evidence type="ECO:0000256" key="2">
    <source>
        <dbReference type="ARBA" id="ARBA00022434"/>
    </source>
</evidence>
<reference evidence="9" key="1">
    <citation type="submission" date="2022-11" db="UniProtKB">
        <authorList>
            <consortium name="WormBaseParasite"/>
        </authorList>
    </citation>
    <scope>IDENTIFICATION</scope>
</reference>
<comment type="function">
    <text evidence="6">Stores iron in a soluble, non-toxic, readily available form. Important for iron homeostasis. Iron is taken up in the ferrous form and deposited as ferric hydroxides after oxidation.</text>
</comment>
<dbReference type="CDD" id="cd01056">
    <property type="entry name" value="Euk_Ferritin"/>
    <property type="match status" value="1"/>
</dbReference>
<dbReference type="GO" id="GO:0006826">
    <property type="term" value="P:iron ion transport"/>
    <property type="evidence" value="ECO:0007669"/>
    <property type="project" value="InterPro"/>
</dbReference>
<organism evidence="8 9">
    <name type="scientific">Acrobeloides nanus</name>
    <dbReference type="NCBI Taxonomy" id="290746"/>
    <lineage>
        <taxon>Eukaryota</taxon>
        <taxon>Metazoa</taxon>
        <taxon>Ecdysozoa</taxon>
        <taxon>Nematoda</taxon>
        <taxon>Chromadorea</taxon>
        <taxon>Rhabditida</taxon>
        <taxon>Tylenchina</taxon>
        <taxon>Cephalobomorpha</taxon>
        <taxon>Cephaloboidea</taxon>
        <taxon>Cephalobidae</taxon>
        <taxon>Acrobeloides</taxon>
    </lineage>
</organism>
<accession>A0A914EIZ1</accession>
<dbReference type="SUPFAM" id="SSF47240">
    <property type="entry name" value="Ferritin-like"/>
    <property type="match status" value="1"/>
</dbReference>
<evidence type="ECO:0000256" key="3">
    <source>
        <dbReference type="ARBA" id="ARBA00022723"/>
    </source>
</evidence>
<evidence type="ECO:0000259" key="7">
    <source>
        <dbReference type="PROSITE" id="PS50905"/>
    </source>
</evidence>
<sequence length="196" mass="22994">MTTTTTTSQIRQNFHDDSINGINKLINMYWHGNYSCMSLWQHFTRDDVALSNIACYFEKVGKIKCWKAKQLMCYMNTRGGRVTMNDIQAPKLDWSSALEAFESTLEFEKNVNKELLTLHSIALKNNDYQLQNFLETEFLCDMVKYIEELGWIITNLRRVGKGIGEFVFDEQYFSNPEKIHTFTLLTEKMKNLKLND</sequence>
<dbReference type="EC" id="1.16.3.1" evidence="6"/>
<dbReference type="InterPro" id="IPR009040">
    <property type="entry name" value="Ferritin-like_diiron"/>
</dbReference>